<dbReference type="Pfam" id="PF04545">
    <property type="entry name" value="Sigma70_r4"/>
    <property type="match status" value="1"/>
</dbReference>
<name>A0A2C9ZJL7_9ACTN</name>
<evidence type="ECO:0000313" key="3">
    <source>
        <dbReference type="EMBL" id="OUC80932.1"/>
    </source>
</evidence>
<dbReference type="InterPro" id="IPR007630">
    <property type="entry name" value="RNA_pol_sigma70_r4"/>
</dbReference>
<reference evidence="3 4" key="1">
    <citation type="submission" date="2017-05" db="EMBL/GenBank/DDBJ databases">
        <title>Biotechnological potential of actinobacteria isolated from South African environments.</title>
        <authorList>
            <person name="Le Roes-Hill M."/>
            <person name="Prins A."/>
            <person name="Durrell K.A."/>
        </authorList>
    </citation>
    <scope>NUCLEOTIDE SEQUENCE [LARGE SCALE GENOMIC DNA]</scope>
    <source>
        <strain evidence="3">BS2</strain>
    </source>
</reference>
<dbReference type="STRING" id="417102.CA982_00835"/>
<keyword evidence="4" id="KW-1185">Reference proteome</keyword>
<dbReference type="Gene3D" id="1.20.140.160">
    <property type="match status" value="1"/>
</dbReference>
<protein>
    <recommendedName>
        <fullName evidence="2">RNA polymerase sigma-70 region 4 domain-containing protein</fullName>
    </recommendedName>
</protein>
<evidence type="ECO:0000313" key="4">
    <source>
        <dbReference type="Proteomes" id="UP000194632"/>
    </source>
</evidence>
<dbReference type="SUPFAM" id="SSF88659">
    <property type="entry name" value="Sigma3 and sigma4 domains of RNA polymerase sigma factors"/>
    <property type="match status" value="1"/>
</dbReference>
<dbReference type="AlphaFoldDB" id="A0A2C9ZJL7"/>
<evidence type="ECO:0000256" key="1">
    <source>
        <dbReference type="SAM" id="MobiDB-lite"/>
    </source>
</evidence>
<gene>
    <name evidence="3" type="ORF">CA982_00835</name>
</gene>
<comment type="caution">
    <text evidence="3">The sequence shown here is derived from an EMBL/GenBank/DDBJ whole genome shotgun (WGS) entry which is preliminary data.</text>
</comment>
<dbReference type="RefSeq" id="WP_086533444.1">
    <property type="nucleotide sequence ID" value="NZ_NGFO01000001.1"/>
</dbReference>
<feature type="region of interest" description="Disordered" evidence="1">
    <location>
        <begin position="1"/>
        <end position="27"/>
    </location>
</feature>
<dbReference type="GO" id="GO:0003700">
    <property type="term" value="F:DNA-binding transcription factor activity"/>
    <property type="evidence" value="ECO:0007669"/>
    <property type="project" value="InterPro"/>
</dbReference>
<dbReference type="Proteomes" id="UP000194632">
    <property type="component" value="Unassembled WGS sequence"/>
</dbReference>
<dbReference type="InterPro" id="IPR013324">
    <property type="entry name" value="RNA_pol_sigma_r3/r4-like"/>
</dbReference>
<dbReference type="GO" id="GO:0006352">
    <property type="term" value="P:DNA-templated transcription initiation"/>
    <property type="evidence" value="ECO:0007669"/>
    <property type="project" value="InterPro"/>
</dbReference>
<evidence type="ECO:0000259" key="2">
    <source>
        <dbReference type="Pfam" id="PF04545"/>
    </source>
</evidence>
<feature type="domain" description="RNA polymerase sigma-70 region 4" evidence="2">
    <location>
        <begin position="30"/>
        <end position="77"/>
    </location>
</feature>
<dbReference type="OrthoDB" id="3928741at2"/>
<sequence length="501" mass="53772">MTAHANGPLSSRRPPDDGRAQDAVTAFDAGLSDQERRVLTERVYAANPRTQSEVADLLGLSRERVTQIDRSTRHRLRSLIDADPALAQLSAMINRRAAPVADAAALMADSTLAGTPVGDVEAPCWRVVAAASGLRTSENWIIRGSLRSVAEFTKSAVAAAARPGEVASVVTIADHLGLSGDSAARWLRRVGYELLDDHAIATRSTTGEIVAAALSIRGAPLTFDEIVDATSAIPRAHNSIRNALASDARIVKTDRTRYGLAEWGLPRYEPVHLQIDAILSDRGGAAPLDDVIATIRGRHDVSEATIRAYAGAGEFQIRGGLVTRRERTYRPRRTPGRTRGLYREDDAVHWATTITPAQCRGTGFTIPSALAGLLGIGPGAPISLETPLGPQTFMWASVQARSGSIKRFIDALELTAGAAVFLDFGPGTFAVRRAEHSGASPTAAILTRLGRRPERVGRPRLTRILAESLWLPPESTSDRVVDLLVSRRETDLADRVASALR</sequence>
<organism evidence="3 4">
    <name type="scientific">Gordonia lacunae</name>
    <dbReference type="NCBI Taxonomy" id="417102"/>
    <lineage>
        <taxon>Bacteria</taxon>
        <taxon>Bacillati</taxon>
        <taxon>Actinomycetota</taxon>
        <taxon>Actinomycetes</taxon>
        <taxon>Mycobacteriales</taxon>
        <taxon>Gordoniaceae</taxon>
        <taxon>Gordonia</taxon>
    </lineage>
</organism>
<proteinExistence type="predicted"/>
<dbReference type="EMBL" id="NGFO01000001">
    <property type="protein sequence ID" value="OUC80932.1"/>
    <property type="molecule type" value="Genomic_DNA"/>
</dbReference>
<accession>A0A2C9ZJL7</accession>